<comment type="cofactor">
    <cofactor evidence="2">
        <name>K(+)</name>
        <dbReference type="ChEBI" id="CHEBI:29103"/>
    </cofactor>
</comment>
<dbReference type="Proteomes" id="UP000000269">
    <property type="component" value="Chromosome"/>
</dbReference>
<evidence type="ECO:0000256" key="5">
    <source>
        <dbReference type="ARBA" id="ARBA00011738"/>
    </source>
</evidence>
<keyword evidence="10" id="KW-0479">Metal-binding</keyword>
<evidence type="ECO:0000256" key="3">
    <source>
        <dbReference type="ARBA" id="ARBA00003877"/>
    </source>
</evidence>
<dbReference type="InterPro" id="IPR017459">
    <property type="entry name" value="Glycosyl_Trfase_fam3_N_dom"/>
</dbReference>
<evidence type="ECO:0000256" key="12">
    <source>
        <dbReference type="ARBA" id="ARBA00048525"/>
    </source>
</evidence>
<dbReference type="NCBIfam" id="NF004747">
    <property type="entry name" value="PRK06078.1"/>
    <property type="match status" value="1"/>
</dbReference>
<dbReference type="PANTHER" id="PTHR10515">
    <property type="entry name" value="THYMIDINE PHOSPHORYLASE"/>
    <property type="match status" value="1"/>
</dbReference>
<dbReference type="Pfam" id="PF07831">
    <property type="entry name" value="PYNP_C"/>
    <property type="match status" value="1"/>
</dbReference>
<evidence type="ECO:0000259" key="13">
    <source>
        <dbReference type="SMART" id="SM00941"/>
    </source>
</evidence>
<dbReference type="InterPro" id="IPR036566">
    <property type="entry name" value="PYNP-like_C_sf"/>
</dbReference>
<keyword evidence="8 14" id="KW-0328">Glycosyltransferase</keyword>
<evidence type="ECO:0000256" key="2">
    <source>
        <dbReference type="ARBA" id="ARBA00001958"/>
    </source>
</evidence>
<accession>A8MFG9</accession>
<dbReference type="Pfam" id="PF00591">
    <property type="entry name" value="Glycos_transf_3"/>
    <property type="match status" value="1"/>
</dbReference>
<dbReference type="EMBL" id="CP000853">
    <property type="protein sequence ID" value="ABW19132.1"/>
    <property type="molecule type" value="Genomic_DNA"/>
</dbReference>
<dbReference type="GO" id="GO:0047847">
    <property type="term" value="F:deoxyuridine phosphorylase activity"/>
    <property type="evidence" value="ECO:0007669"/>
    <property type="project" value="RHEA"/>
</dbReference>
<evidence type="ECO:0000256" key="6">
    <source>
        <dbReference type="ARBA" id="ARBA00011889"/>
    </source>
</evidence>
<proteinExistence type="inferred from homology"/>
<dbReference type="GO" id="GO:0046872">
    <property type="term" value="F:metal ion binding"/>
    <property type="evidence" value="ECO:0007669"/>
    <property type="project" value="UniProtKB-KW"/>
</dbReference>
<dbReference type="InterPro" id="IPR036320">
    <property type="entry name" value="Glycosyl_Trfase_fam3_N_dom_sf"/>
</dbReference>
<dbReference type="GO" id="GO:0005829">
    <property type="term" value="C:cytosol"/>
    <property type="evidence" value="ECO:0007669"/>
    <property type="project" value="TreeGrafter"/>
</dbReference>
<dbReference type="InterPro" id="IPR035902">
    <property type="entry name" value="Nuc_phospho_transferase"/>
</dbReference>
<dbReference type="NCBIfam" id="TIGR02644">
    <property type="entry name" value="Y_phosphoryl"/>
    <property type="match status" value="1"/>
</dbReference>
<dbReference type="Gene3D" id="3.40.1030.10">
    <property type="entry name" value="Nucleoside phosphorylase/phosphoribosyltransferase catalytic domain"/>
    <property type="match status" value="1"/>
</dbReference>
<evidence type="ECO:0000256" key="9">
    <source>
        <dbReference type="ARBA" id="ARBA00022679"/>
    </source>
</evidence>
<dbReference type="STRING" id="350688.Clos_1589"/>
<keyword evidence="9 14" id="KW-0808">Transferase</keyword>
<evidence type="ECO:0000256" key="8">
    <source>
        <dbReference type="ARBA" id="ARBA00022676"/>
    </source>
</evidence>
<dbReference type="GO" id="GO:0004850">
    <property type="term" value="F:uridine phosphorylase activity"/>
    <property type="evidence" value="ECO:0007669"/>
    <property type="project" value="RHEA"/>
</dbReference>
<dbReference type="PROSITE" id="PS00647">
    <property type="entry name" value="THYMID_PHOSPHORYLASE"/>
    <property type="match status" value="1"/>
</dbReference>
<organism evidence="14 15">
    <name type="scientific">Alkaliphilus oremlandii (strain OhILAs)</name>
    <name type="common">Clostridium oremlandii (strain OhILAs)</name>
    <dbReference type="NCBI Taxonomy" id="350688"/>
    <lineage>
        <taxon>Bacteria</taxon>
        <taxon>Bacillati</taxon>
        <taxon>Bacillota</taxon>
        <taxon>Clostridia</taxon>
        <taxon>Peptostreptococcales</taxon>
        <taxon>Natronincolaceae</taxon>
        <taxon>Alkaliphilus</taxon>
    </lineage>
</organism>
<keyword evidence="15" id="KW-1185">Reference proteome</keyword>
<dbReference type="SMART" id="SM00941">
    <property type="entry name" value="PYNP_C"/>
    <property type="match status" value="1"/>
</dbReference>
<dbReference type="PANTHER" id="PTHR10515:SF0">
    <property type="entry name" value="THYMIDINE PHOSPHORYLASE"/>
    <property type="match status" value="1"/>
</dbReference>
<evidence type="ECO:0000256" key="1">
    <source>
        <dbReference type="ARBA" id="ARBA00001066"/>
    </source>
</evidence>
<dbReference type="InterPro" id="IPR017872">
    <property type="entry name" value="Pyrmidine_PPase_CS"/>
</dbReference>
<dbReference type="GO" id="GO:0004645">
    <property type="term" value="F:1,4-alpha-oligoglucan phosphorylase activity"/>
    <property type="evidence" value="ECO:0007669"/>
    <property type="project" value="InterPro"/>
</dbReference>
<dbReference type="RefSeq" id="WP_012159444.1">
    <property type="nucleotide sequence ID" value="NC_009922.1"/>
</dbReference>
<protein>
    <recommendedName>
        <fullName evidence="7">Pyrimidine-nucleoside phosphorylase</fullName>
        <ecNumber evidence="6">2.4.2.2</ecNumber>
    </recommendedName>
</protein>
<feature type="domain" description="Pyrimidine nucleoside phosphorylase C-terminal" evidence="13">
    <location>
        <begin position="345"/>
        <end position="419"/>
    </location>
</feature>
<comment type="function">
    <text evidence="3">Catalyzes phosphorolysis of the pyrimidine nucleosides uridine, thymidine and 2'-deoxyuridine with the formation of the corresponding pyrimidine base and ribose-1-phosphate.</text>
</comment>
<dbReference type="KEGG" id="aoe:Clos_1589"/>
<dbReference type="Gene3D" id="1.20.970.10">
    <property type="entry name" value="Transferase, Pyrimidine Nucleoside Phosphorylase, Chain C"/>
    <property type="match status" value="1"/>
</dbReference>
<dbReference type="SUPFAM" id="SSF52418">
    <property type="entry name" value="Nucleoside phosphorylase/phosphoribosyltransferase catalytic domain"/>
    <property type="match status" value="1"/>
</dbReference>
<dbReference type="PIRSF" id="PIRSF000478">
    <property type="entry name" value="TP_PyNP"/>
    <property type="match status" value="1"/>
</dbReference>
<comment type="similarity">
    <text evidence="4">Belongs to the thymidine/pyrimidine-nucleoside phosphorylase family.</text>
</comment>
<reference evidence="15" key="1">
    <citation type="submission" date="2007-10" db="EMBL/GenBank/DDBJ databases">
        <title>Complete genome of Alkaliphilus oremlandii OhILAs.</title>
        <authorList>
            <person name="Copeland A."/>
            <person name="Lucas S."/>
            <person name="Lapidus A."/>
            <person name="Barry K."/>
            <person name="Detter J.C."/>
            <person name="Glavina del Rio T."/>
            <person name="Hammon N."/>
            <person name="Israni S."/>
            <person name="Dalin E."/>
            <person name="Tice H."/>
            <person name="Pitluck S."/>
            <person name="Chain P."/>
            <person name="Malfatti S."/>
            <person name="Shin M."/>
            <person name="Vergez L."/>
            <person name="Schmutz J."/>
            <person name="Larimer F."/>
            <person name="Land M."/>
            <person name="Hauser L."/>
            <person name="Kyrpides N."/>
            <person name="Mikhailova N."/>
            <person name="Stolz J.F."/>
            <person name="Dawson A."/>
            <person name="Fisher E."/>
            <person name="Crable B."/>
            <person name="Perera E."/>
            <person name="Lisak J."/>
            <person name="Ranganathan M."/>
            <person name="Basu P."/>
            <person name="Richardson P."/>
        </authorList>
    </citation>
    <scope>NUCLEOTIDE SEQUENCE [LARGE SCALE GENOMIC DNA]</scope>
    <source>
        <strain evidence="15">OhILAs</strain>
    </source>
</reference>
<gene>
    <name evidence="14" type="ordered locus">Clos_1589</name>
</gene>
<name>A8MFG9_ALKOO</name>
<comment type="catalytic activity">
    <reaction evidence="12">
        <text>thymidine + phosphate = 2-deoxy-alpha-D-ribose 1-phosphate + thymine</text>
        <dbReference type="Rhea" id="RHEA:16037"/>
        <dbReference type="ChEBI" id="CHEBI:17748"/>
        <dbReference type="ChEBI" id="CHEBI:17821"/>
        <dbReference type="ChEBI" id="CHEBI:43474"/>
        <dbReference type="ChEBI" id="CHEBI:57259"/>
        <dbReference type="EC" id="2.4.2.2"/>
    </reaction>
</comment>
<dbReference type="FunFam" id="1.20.970.10:FF:000002">
    <property type="entry name" value="Pyrimidine-nucleoside phosphorylase"/>
    <property type="match status" value="1"/>
</dbReference>
<dbReference type="SUPFAM" id="SSF54680">
    <property type="entry name" value="Pyrimidine nucleoside phosphorylase C-terminal domain"/>
    <property type="match status" value="1"/>
</dbReference>
<dbReference type="HOGENOM" id="CLU_025040_0_1_9"/>
<comment type="catalytic activity">
    <reaction evidence="11">
        <text>uridine + phosphate = alpha-D-ribose 1-phosphate + uracil</text>
        <dbReference type="Rhea" id="RHEA:24388"/>
        <dbReference type="ChEBI" id="CHEBI:16704"/>
        <dbReference type="ChEBI" id="CHEBI:17568"/>
        <dbReference type="ChEBI" id="CHEBI:43474"/>
        <dbReference type="ChEBI" id="CHEBI:57720"/>
        <dbReference type="EC" id="2.4.2.2"/>
    </reaction>
</comment>
<dbReference type="Gene3D" id="3.90.1170.30">
    <property type="entry name" value="Pyrimidine nucleoside phosphorylase-like, C-terminal domain"/>
    <property type="match status" value="1"/>
</dbReference>
<dbReference type="FunFam" id="3.40.1030.10:FF:000003">
    <property type="entry name" value="Pyrimidine-nucleoside phosphorylase"/>
    <property type="match status" value="1"/>
</dbReference>
<evidence type="ECO:0000256" key="4">
    <source>
        <dbReference type="ARBA" id="ARBA00006915"/>
    </source>
</evidence>
<comment type="subunit">
    <text evidence="5">Homodimer.</text>
</comment>
<evidence type="ECO:0000256" key="11">
    <source>
        <dbReference type="ARBA" id="ARBA00048453"/>
    </source>
</evidence>
<dbReference type="InterPro" id="IPR013102">
    <property type="entry name" value="PYNP_C"/>
</dbReference>
<dbReference type="InterPro" id="IPR000312">
    <property type="entry name" value="Glycosyl_Trfase_fam3"/>
</dbReference>
<dbReference type="GO" id="GO:0006206">
    <property type="term" value="P:pyrimidine nucleobase metabolic process"/>
    <property type="evidence" value="ECO:0007669"/>
    <property type="project" value="InterPro"/>
</dbReference>
<dbReference type="AlphaFoldDB" id="A8MFG9"/>
<dbReference type="InterPro" id="IPR000053">
    <property type="entry name" value="Thymidine/pyrmidine_PPase"/>
</dbReference>
<evidence type="ECO:0000256" key="7">
    <source>
        <dbReference type="ARBA" id="ARBA00014680"/>
    </source>
</evidence>
<dbReference type="SUPFAM" id="SSF47648">
    <property type="entry name" value="Nucleoside phosphorylase/phosphoribosyltransferase N-terminal domain"/>
    <property type="match status" value="1"/>
</dbReference>
<dbReference type="GO" id="GO:0009032">
    <property type="term" value="F:thymidine phosphorylase activity"/>
    <property type="evidence" value="ECO:0007669"/>
    <property type="project" value="RHEA"/>
</dbReference>
<evidence type="ECO:0000313" key="15">
    <source>
        <dbReference type="Proteomes" id="UP000000269"/>
    </source>
</evidence>
<dbReference type="EC" id="2.4.2.2" evidence="6"/>
<dbReference type="GO" id="GO:0006213">
    <property type="term" value="P:pyrimidine nucleoside metabolic process"/>
    <property type="evidence" value="ECO:0007669"/>
    <property type="project" value="InterPro"/>
</dbReference>
<evidence type="ECO:0000313" key="14">
    <source>
        <dbReference type="EMBL" id="ABW19132.1"/>
    </source>
</evidence>
<dbReference type="NCBIfam" id="NF004490">
    <property type="entry name" value="PRK05820.1"/>
    <property type="match status" value="1"/>
</dbReference>
<comment type="catalytic activity">
    <reaction evidence="1">
        <text>2'-deoxyuridine + phosphate = 2-deoxy-alpha-D-ribose 1-phosphate + uracil</text>
        <dbReference type="Rhea" id="RHEA:22824"/>
        <dbReference type="ChEBI" id="CHEBI:16450"/>
        <dbReference type="ChEBI" id="CHEBI:17568"/>
        <dbReference type="ChEBI" id="CHEBI:43474"/>
        <dbReference type="ChEBI" id="CHEBI:57259"/>
        <dbReference type="EC" id="2.4.2.2"/>
    </reaction>
</comment>
<dbReference type="Pfam" id="PF02885">
    <property type="entry name" value="Glycos_trans_3N"/>
    <property type="match status" value="1"/>
</dbReference>
<dbReference type="OrthoDB" id="9763887at2"/>
<dbReference type="eggNOG" id="COG0213">
    <property type="taxonomic scope" value="Bacteria"/>
</dbReference>
<evidence type="ECO:0000256" key="10">
    <source>
        <dbReference type="ARBA" id="ARBA00022723"/>
    </source>
</evidence>
<dbReference type="InterPro" id="IPR018090">
    <property type="entry name" value="Pyrmidine_PPas_bac/euk"/>
</dbReference>
<sequence length="441" mass="47421">MRMYDLILKKRNGEALSKAEIQYFIDGYTDGTIPDYQASALLMAIYFQKMNEAETAFLTEAMMHSGDVIDLSAIDGIKVDKHSTGGVGDKTTIALAPIVAACGVPVAKMSGRGLGHTGGTLDKLESIPGFDVHMSIDQFINNVNRLKIAVAGQTADLAPADKKIYALRDVTATVDNISLIASSVMSKKLASGADAIVLDVKTGNGAFMKNTEDAFKLASEMVTIGSNMGRNTIALVTNMDEPLGNAVGNSLEVKEAIDTLKGEGPEDFRELCITLASYMLLLAGNIDSIEAGREKVENVISTGKALEVFKTFVAAQGGDIKYVEDTNLLNSSKKIYPLQSDKSGYINRIYAEEVGLSALLLGAGRETKDSIIDLSVGIVLNKKVGDYVEKGEPLAFIHYNDEDKKDNAVEKLKTAYLINEDNPAKSPLIFGTVTREGIQRL</sequence>